<dbReference type="AlphaFoldDB" id="A0AAW7ZGK9"/>
<organism evidence="2 3">
    <name type="scientific">Desulforamulus aquiferis</name>
    <dbReference type="NCBI Taxonomy" id="1397668"/>
    <lineage>
        <taxon>Bacteria</taxon>
        <taxon>Bacillati</taxon>
        <taxon>Bacillota</taxon>
        <taxon>Clostridia</taxon>
        <taxon>Eubacteriales</taxon>
        <taxon>Peptococcaceae</taxon>
        <taxon>Desulforamulus</taxon>
    </lineage>
</organism>
<feature type="domain" description="CoA-binding" evidence="1">
    <location>
        <begin position="14"/>
        <end position="106"/>
    </location>
</feature>
<dbReference type="RefSeq" id="WP_304544440.1">
    <property type="nucleotide sequence ID" value="NZ_JARPTC010000021.1"/>
</dbReference>
<evidence type="ECO:0000259" key="1">
    <source>
        <dbReference type="SMART" id="SM00881"/>
    </source>
</evidence>
<dbReference type="Gene3D" id="3.40.50.720">
    <property type="entry name" value="NAD(P)-binding Rossmann-like Domain"/>
    <property type="match status" value="1"/>
</dbReference>
<sequence length="139" mass="15335">MFSNPDDHKIKELLKECKTIAVVGLSDKPNRDSFKVAQYMQQQGYRIIPVHPRVKEVLGEKSYKTLAEIPEPIDLVNVFRKSEDTPGVVEQAIPLGPKAIWLQLGIANDAAAALASNAGVTFIQDSCIKVEHARLLKNG</sequence>
<comment type="caution">
    <text evidence="2">The sequence shown here is derived from an EMBL/GenBank/DDBJ whole genome shotgun (WGS) entry which is preliminary data.</text>
</comment>
<dbReference type="SMART" id="SM00881">
    <property type="entry name" value="CoA_binding"/>
    <property type="match status" value="1"/>
</dbReference>
<dbReference type="PANTHER" id="PTHR33303">
    <property type="entry name" value="CYTOPLASMIC PROTEIN-RELATED"/>
    <property type="match status" value="1"/>
</dbReference>
<dbReference type="Pfam" id="PF13380">
    <property type="entry name" value="CoA_binding_2"/>
    <property type="match status" value="1"/>
</dbReference>
<proteinExistence type="predicted"/>
<dbReference type="Proteomes" id="UP001172911">
    <property type="component" value="Unassembled WGS sequence"/>
</dbReference>
<protein>
    <submittedName>
        <fullName evidence="2">CoA-binding protein</fullName>
    </submittedName>
</protein>
<dbReference type="InterPro" id="IPR036291">
    <property type="entry name" value="NAD(P)-bd_dom_sf"/>
</dbReference>
<reference evidence="2" key="1">
    <citation type="journal article" date="2023" name="J. Hazard. Mater.">
        <title>Anaerobic biodegradation of pyrene and benzo[a]pyrene by a new sulfate-reducing Desulforamulus aquiferis strain DSA.</title>
        <authorList>
            <person name="Zhang Z."/>
            <person name="Sun J."/>
            <person name="Gong X."/>
            <person name="Wang C."/>
            <person name="Wang H."/>
        </authorList>
    </citation>
    <scope>NUCLEOTIDE SEQUENCE</scope>
    <source>
        <strain evidence="2">DSA</strain>
    </source>
</reference>
<name>A0AAW7ZGK9_9FIRM</name>
<dbReference type="InterPro" id="IPR003781">
    <property type="entry name" value="CoA-bd"/>
</dbReference>
<evidence type="ECO:0000313" key="2">
    <source>
        <dbReference type="EMBL" id="MDO7788471.1"/>
    </source>
</evidence>
<gene>
    <name evidence="2" type="ORF">P6N53_14680</name>
</gene>
<dbReference type="PANTHER" id="PTHR33303:SF2">
    <property type="entry name" value="COA-BINDING DOMAIN-CONTAINING PROTEIN"/>
    <property type="match status" value="1"/>
</dbReference>
<keyword evidence="3" id="KW-1185">Reference proteome</keyword>
<evidence type="ECO:0000313" key="3">
    <source>
        <dbReference type="Proteomes" id="UP001172911"/>
    </source>
</evidence>
<accession>A0AAW7ZGK9</accession>
<dbReference type="EMBL" id="JARPTC010000021">
    <property type="protein sequence ID" value="MDO7788471.1"/>
    <property type="molecule type" value="Genomic_DNA"/>
</dbReference>
<reference evidence="2" key="2">
    <citation type="submission" date="2023-03" db="EMBL/GenBank/DDBJ databases">
        <authorList>
            <person name="Zhang Z."/>
        </authorList>
    </citation>
    <scope>NUCLEOTIDE SEQUENCE</scope>
    <source>
        <strain evidence="2">DSA</strain>
    </source>
</reference>
<dbReference type="SUPFAM" id="SSF51735">
    <property type="entry name" value="NAD(P)-binding Rossmann-fold domains"/>
    <property type="match status" value="1"/>
</dbReference>